<evidence type="ECO:0000313" key="5">
    <source>
        <dbReference type="Proteomes" id="UP001162541"/>
    </source>
</evidence>
<name>A0A176WF89_MARPO</name>
<gene>
    <name evidence="3" type="ORF">AXG93_3349s1000</name>
    <name evidence="2" type="ORF">Mp_6g17900</name>
</gene>
<keyword evidence="4" id="KW-1185">Reference proteome</keyword>
<organism evidence="3 4">
    <name type="scientific">Marchantia polymorpha subsp. ruderalis</name>
    <dbReference type="NCBI Taxonomy" id="1480154"/>
    <lineage>
        <taxon>Eukaryota</taxon>
        <taxon>Viridiplantae</taxon>
        <taxon>Streptophyta</taxon>
        <taxon>Embryophyta</taxon>
        <taxon>Marchantiophyta</taxon>
        <taxon>Marchantiopsida</taxon>
        <taxon>Marchantiidae</taxon>
        <taxon>Marchantiales</taxon>
        <taxon>Marchantiaceae</taxon>
        <taxon>Marchantia</taxon>
    </lineage>
</organism>
<sequence length="249" mass="28707">MAKTKLSLLAEQCQRWRDSGNWEKLREFEEAYQKSKMEGKRMATIQKANEKKNTTQTRGKGKTKTRVPCHWKKRIVSNDSTSSQVIVHHTSDHTHNSGETGEMEKAITCDEALKYVGAVELQTTKTLDHSGRESENPRNSPKDIASSSSKVERLFWSDHDSLQLIMAIKSEKESVERKRTNNSKVSKMLDWRKIAAVINPKRADVDDKFVEKCLHKFDELKRRNKKNCPDGCDLMIYLVDVYTKRMEGS</sequence>
<reference evidence="2" key="2">
    <citation type="journal article" date="2019" name="Curr. Biol.">
        <title>Chromatin organization in early land plants reveals an ancestral association between H3K27me3, transposons, and constitutive heterochromatin.</title>
        <authorList>
            <person name="Montgomery S.A."/>
            <person name="Tanizawa Y."/>
            <person name="Galik B."/>
            <person name="Wang N."/>
            <person name="Ito T."/>
            <person name="Mochizuki T."/>
            <person name="Akimcheva S."/>
            <person name="Bowman J."/>
            <person name="Cognat V."/>
            <person name="Drouard L."/>
            <person name="Ekker H."/>
            <person name="Houng S."/>
            <person name="Kohchi T."/>
            <person name="Lin S."/>
            <person name="Liu L.D."/>
            <person name="Nakamura Y."/>
            <person name="Valeeva L.R."/>
            <person name="Shakirov E.V."/>
            <person name="Shippen D.E."/>
            <person name="Wei W."/>
            <person name="Yagura M."/>
            <person name="Yamaoka S."/>
            <person name="Yamato K.T."/>
            <person name="Liu C."/>
            <person name="Berger F."/>
        </authorList>
    </citation>
    <scope>NUCLEOTIDE SEQUENCE [LARGE SCALE GENOMIC DNA]</scope>
    <source>
        <strain evidence="2">Tak-1</strain>
    </source>
</reference>
<proteinExistence type="predicted"/>
<dbReference type="AlphaFoldDB" id="A0A176WF89"/>
<dbReference type="EMBL" id="AP019871">
    <property type="protein sequence ID" value="BBN15206.1"/>
    <property type="molecule type" value="Genomic_DNA"/>
</dbReference>
<evidence type="ECO:0000313" key="2">
    <source>
        <dbReference type="EMBL" id="BBN15206.1"/>
    </source>
</evidence>
<dbReference type="Proteomes" id="UP001162541">
    <property type="component" value="Chromosome 6"/>
</dbReference>
<protein>
    <submittedName>
        <fullName evidence="3">Uncharacterized protein</fullName>
    </submittedName>
</protein>
<evidence type="ECO:0000256" key="1">
    <source>
        <dbReference type="SAM" id="MobiDB-lite"/>
    </source>
</evidence>
<dbReference type="EMBL" id="LVLJ01000966">
    <property type="protein sequence ID" value="OAE31787.1"/>
    <property type="molecule type" value="Genomic_DNA"/>
</dbReference>
<feature type="region of interest" description="Disordered" evidence="1">
    <location>
        <begin position="124"/>
        <end position="147"/>
    </location>
</feature>
<feature type="compositionally biased region" description="Basic and acidic residues" evidence="1">
    <location>
        <begin position="126"/>
        <end position="136"/>
    </location>
</feature>
<evidence type="ECO:0000313" key="4">
    <source>
        <dbReference type="Proteomes" id="UP000077202"/>
    </source>
</evidence>
<dbReference type="Proteomes" id="UP000077202">
    <property type="component" value="Unassembled WGS sequence"/>
</dbReference>
<evidence type="ECO:0000313" key="3">
    <source>
        <dbReference type="EMBL" id="OAE31787.1"/>
    </source>
</evidence>
<reference evidence="3 4" key="1">
    <citation type="submission" date="2016-03" db="EMBL/GenBank/DDBJ databases">
        <title>Mechanisms controlling the formation of the plant cell surface in tip-growing cells are functionally conserved among land plants.</title>
        <authorList>
            <person name="Honkanen S."/>
            <person name="Jones V.A."/>
            <person name="Morieri G."/>
            <person name="Champion C."/>
            <person name="Hetherington A.J."/>
            <person name="Kelly S."/>
            <person name="Saint-Marcoux D."/>
            <person name="Proust H."/>
            <person name="Prescott H."/>
            <person name="Dolan L."/>
        </authorList>
    </citation>
    <scope>NUCLEOTIDE SEQUENCE [LARGE SCALE GENOMIC DNA]</scope>
    <source>
        <strain evidence="4">cv. Tak-1 and cv. Tak-2</strain>
        <tissue evidence="3">Whole gametophyte</tissue>
    </source>
</reference>
<accession>A0A176WF89</accession>
<reference evidence="5" key="3">
    <citation type="journal article" date="2020" name="Curr. Biol.">
        <title>Chromatin organization in early land plants reveals an ancestral association between H3K27me3, transposons, and constitutive heterochromatin.</title>
        <authorList>
            <person name="Montgomery S.A."/>
            <person name="Tanizawa Y."/>
            <person name="Galik B."/>
            <person name="Wang N."/>
            <person name="Ito T."/>
            <person name="Mochizuki T."/>
            <person name="Akimcheva S."/>
            <person name="Bowman J.L."/>
            <person name="Cognat V."/>
            <person name="Marechal-Drouard L."/>
            <person name="Ekker H."/>
            <person name="Hong S.F."/>
            <person name="Kohchi T."/>
            <person name="Lin S.S."/>
            <person name="Liu L.D."/>
            <person name="Nakamura Y."/>
            <person name="Valeeva L.R."/>
            <person name="Shakirov E.V."/>
            <person name="Shippen D.E."/>
            <person name="Wei W.L."/>
            <person name="Yagura M."/>
            <person name="Yamaoka S."/>
            <person name="Yamato K.T."/>
            <person name="Liu C."/>
            <person name="Berger F."/>
        </authorList>
    </citation>
    <scope>NUCLEOTIDE SEQUENCE [LARGE SCALE GENOMIC DNA]</scope>
    <source>
        <strain evidence="5">Tak-1</strain>
    </source>
</reference>